<keyword evidence="1" id="KW-0472">Membrane</keyword>
<feature type="transmembrane region" description="Helical" evidence="1">
    <location>
        <begin position="20"/>
        <end position="39"/>
    </location>
</feature>
<name>A0A5M8RWT5_9BACI</name>
<evidence type="ECO:0000256" key="1">
    <source>
        <dbReference type="SAM" id="Phobius"/>
    </source>
</evidence>
<feature type="transmembrane region" description="Helical" evidence="1">
    <location>
        <begin position="45"/>
        <end position="64"/>
    </location>
</feature>
<evidence type="ECO:0000313" key="3">
    <source>
        <dbReference type="Proteomes" id="UP000324326"/>
    </source>
</evidence>
<keyword evidence="1" id="KW-1133">Transmembrane helix</keyword>
<sequence>MNNCCGLRKRIKTLTYMECFLFLAVVIFQSVIMFVWKLIFHYVSVQILIFENASIMQFYCYFFARMMIGKYVFKVLR</sequence>
<accession>A0A5M8RWT5</accession>
<comment type="caution">
    <text evidence="2">The sequence shown here is derived from an EMBL/GenBank/DDBJ whole genome shotgun (WGS) entry which is preliminary data.</text>
</comment>
<dbReference type="AlphaFoldDB" id="A0A5M8RWT5"/>
<dbReference type="EMBL" id="QSND01000002">
    <property type="protein sequence ID" value="KAA6451314.1"/>
    <property type="molecule type" value="Genomic_DNA"/>
</dbReference>
<organism evidence="2 3">
    <name type="scientific">Bacillus swezeyi</name>
    <dbReference type="NCBI Taxonomy" id="1925020"/>
    <lineage>
        <taxon>Bacteria</taxon>
        <taxon>Bacillati</taxon>
        <taxon>Bacillota</taxon>
        <taxon>Bacilli</taxon>
        <taxon>Bacillales</taxon>
        <taxon>Bacillaceae</taxon>
        <taxon>Bacillus</taxon>
    </lineage>
</organism>
<reference evidence="2 3" key="1">
    <citation type="submission" date="2018-08" db="EMBL/GenBank/DDBJ databases">
        <title>Bacillus phenotypic plasticity.</title>
        <authorList>
            <person name="Hurtado E."/>
        </authorList>
    </citation>
    <scope>NUCLEOTIDE SEQUENCE [LARGE SCALE GENOMIC DNA]</scope>
    <source>
        <strain evidence="2 3">427</strain>
    </source>
</reference>
<protein>
    <submittedName>
        <fullName evidence="2">Uncharacterized protein</fullName>
    </submittedName>
</protein>
<evidence type="ECO:0000313" key="2">
    <source>
        <dbReference type="EMBL" id="KAA6451314.1"/>
    </source>
</evidence>
<dbReference type="Proteomes" id="UP000324326">
    <property type="component" value="Unassembled WGS sequence"/>
</dbReference>
<keyword evidence="1" id="KW-0812">Transmembrane</keyword>
<gene>
    <name evidence="2" type="ORF">DX927_11095</name>
</gene>
<proteinExistence type="predicted"/>